<feature type="domain" description="PhoD-like phosphatase metallophosphatase" evidence="2">
    <location>
        <begin position="259"/>
        <end position="388"/>
    </location>
</feature>
<keyword evidence="5" id="KW-1185">Reference proteome</keyword>
<accession>A0A1S2VG08</accession>
<gene>
    <name evidence="4" type="ORF">BLX24_19005</name>
</gene>
<dbReference type="CDD" id="cd07389">
    <property type="entry name" value="MPP_PhoD"/>
    <property type="match status" value="1"/>
</dbReference>
<dbReference type="RefSeq" id="WP_071504844.1">
    <property type="nucleotide sequence ID" value="NZ_MORL01000011.1"/>
</dbReference>
<dbReference type="OrthoDB" id="9763616at2"/>
<dbReference type="InterPro" id="IPR018946">
    <property type="entry name" value="PhoD-like_MPP"/>
</dbReference>
<dbReference type="AlphaFoldDB" id="A0A1S2VG08"/>
<dbReference type="PANTHER" id="PTHR33987">
    <property type="entry name" value="CALCINEURIN-LIKE METALLO-PHOSPHOESTERASE SUPERFAMILY PROTEIN"/>
    <property type="match status" value="1"/>
</dbReference>
<dbReference type="Pfam" id="PF09423">
    <property type="entry name" value="PhoD"/>
    <property type="match status" value="1"/>
</dbReference>
<evidence type="ECO:0000259" key="3">
    <source>
        <dbReference type="Pfam" id="PF25077"/>
    </source>
</evidence>
<protein>
    <submittedName>
        <fullName evidence="4">Phosphodiesterase</fullName>
    </submittedName>
</protein>
<evidence type="ECO:0000313" key="4">
    <source>
        <dbReference type="EMBL" id="OIN57639.1"/>
    </source>
</evidence>
<dbReference type="Gene3D" id="3.60.21.70">
    <property type="entry name" value="PhoD-like phosphatase"/>
    <property type="match status" value="1"/>
</dbReference>
<evidence type="ECO:0000256" key="1">
    <source>
        <dbReference type="SAM" id="SignalP"/>
    </source>
</evidence>
<keyword evidence="1" id="KW-0732">Signal</keyword>
<evidence type="ECO:0000259" key="2">
    <source>
        <dbReference type="Pfam" id="PF09423"/>
    </source>
</evidence>
<dbReference type="EMBL" id="MORL01000011">
    <property type="protein sequence ID" value="OIN57639.1"/>
    <property type="molecule type" value="Genomic_DNA"/>
</dbReference>
<dbReference type="InterPro" id="IPR029052">
    <property type="entry name" value="Metallo-depent_PP-like"/>
</dbReference>
<reference evidence="4 5" key="1">
    <citation type="submission" date="2016-10" db="EMBL/GenBank/DDBJ databases">
        <title>Arsenicibacter rosenii gen. nov., sp. nov., an efficient arsenic-methylating bacterium isolated from an arsenic-contaminated paddy soil.</title>
        <authorList>
            <person name="Huang K."/>
        </authorList>
    </citation>
    <scope>NUCLEOTIDE SEQUENCE [LARGE SCALE GENOMIC DNA]</scope>
    <source>
        <strain evidence="4 5">SM-1</strain>
    </source>
</reference>
<name>A0A1S2VG08_9BACT</name>
<dbReference type="Pfam" id="PF25077">
    <property type="entry name" value="DUF7800"/>
    <property type="match status" value="1"/>
</dbReference>
<feature type="signal peptide" evidence="1">
    <location>
        <begin position="1"/>
        <end position="19"/>
    </location>
</feature>
<feature type="domain" description="DUF7800" evidence="3">
    <location>
        <begin position="21"/>
        <end position="113"/>
    </location>
</feature>
<dbReference type="Proteomes" id="UP000181790">
    <property type="component" value="Unassembled WGS sequence"/>
</dbReference>
<feature type="chain" id="PRO_5010359854" evidence="1">
    <location>
        <begin position="20"/>
        <end position="439"/>
    </location>
</feature>
<organism evidence="4 5">
    <name type="scientific">Arsenicibacter rosenii</name>
    <dbReference type="NCBI Taxonomy" id="1750698"/>
    <lineage>
        <taxon>Bacteria</taxon>
        <taxon>Pseudomonadati</taxon>
        <taxon>Bacteroidota</taxon>
        <taxon>Cytophagia</taxon>
        <taxon>Cytophagales</taxon>
        <taxon>Spirosomataceae</taxon>
        <taxon>Arsenicibacter</taxon>
    </lineage>
</organism>
<proteinExistence type="predicted"/>
<dbReference type="PANTHER" id="PTHR33987:SF1">
    <property type="entry name" value="CALCINEURIN-LIKE METALLO-PHOSPHOESTERASE SUPERFAMILY PROTEIN"/>
    <property type="match status" value="1"/>
</dbReference>
<dbReference type="SUPFAM" id="SSF56300">
    <property type="entry name" value="Metallo-dependent phosphatases"/>
    <property type="match status" value="1"/>
</dbReference>
<sequence>MKQTILLFLCQLLLVAAYAQSPLQSGPMVGYSEMREVMLWAQTKEPARVQIRYWDQAAPKQTFLTDEVQTAKQTAFTAHLLADQVQPGKKYDYEVLINGKKVALNYPTTFQTQTLWQWRTDPPAFQFAVGSCAYVNEPDVDRPGTPYGGNYEIFTSIAAKKPDFMLWTGDNTYLREVDWNTRSGVLRRYTHTRSLPEMQPLLGSTHNYAMWDDHDFGPNDSDRAYWFKPITLEAFKLFWANPNYIFNEGCTGTFFWNDCQFFLLDDRTYRTPNDLKTVERTMLGQKQFDWLIDALSSSQAPFKFVIIGGQVINPMAVYETYATFGDERNRLIKSITDAKIPGVIFITGDRHHSIVHKLDRPGTYPLYDFTISPLTSGPAKPLADELKQPTVVEGTLVTERNFAMMNITGPMKDRALKVTVYDSNGKEKWVQEIKASQLK</sequence>
<comment type="caution">
    <text evidence="4">The sequence shown here is derived from an EMBL/GenBank/DDBJ whole genome shotgun (WGS) entry which is preliminary data.</text>
</comment>
<dbReference type="InterPro" id="IPR038607">
    <property type="entry name" value="PhoD-like_sf"/>
</dbReference>
<evidence type="ECO:0000313" key="5">
    <source>
        <dbReference type="Proteomes" id="UP000181790"/>
    </source>
</evidence>
<dbReference type="InterPro" id="IPR056702">
    <property type="entry name" value="DUF7800"/>
</dbReference>